<dbReference type="Proteomes" id="UP000187941">
    <property type="component" value="Chromosome"/>
</dbReference>
<keyword evidence="2" id="KW-0732">Signal</keyword>
<dbReference type="EMBL" id="CP014263">
    <property type="protein sequence ID" value="AQG79850.1"/>
    <property type="molecule type" value="Genomic_DNA"/>
</dbReference>
<organism evidence="3 4">
    <name type="scientific">Spirosoma montaniterrae</name>
    <dbReference type="NCBI Taxonomy" id="1178516"/>
    <lineage>
        <taxon>Bacteria</taxon>
        <taxon>Pseudomonadati</taxon>
        <taxon>Bacteroidota</taxon>
        <taxon>Cytophagia</taxon>
        <taxon>Cytophagales</taxon>
        <taxon>Cytophagaceae</taxon>
        <taxon>Spirosoma</taxon>
    </lineage>
</organism>
<evidence type="ECO:0000256" key="2">
    <source>
        <dbReference type="SAM" id="SignalP"/>
    </source>
</evidence>
<dbReference type="KEGG" id="smon:AWR27_11250"/>
<keyword evidence="1" id="KW-0175">Coiled coil</keyword>
<feature type="chain" id="PRO_5010344442" description="Glycine zipper domain-containing protein" evidence="2">
    <location>
        <begin position="19"/>
        <end position="183"/>
    </location>
</feature>
<accession>A0A1P9WWX6</accession>
<evidence type="ECO:0000313" key="3">
    <source>
        <dbReference type="EMBL" id="AQG79850.1"/>
    </source>
</evidence>
<proteinExistence type="predicted"/>
<feature type="coiled-coil region" evidence="1">
    <location>
        <begin position="75"/>
        <end position="109"/>
    </location>
</feature>
<sequence>MTALAVLTALVLSTTTEAQTRRPWSPQAKGTAIGVGVGGAAGAIINKRNRVVGGLIGGAAGGAAGYAIGKGVDNRRKTNARIAAAEREAAAARREAAEAREQAVLARQEASGRKVTPGQTGVAAAGAVPAAAVAATGLAATGMAAAYTADPMPINNAVAYLLNPSYGNPNSAYPTSEFRRKSW</sequence>
<dbReference type="STRING" id="1178516.AWR27_11250"/>
<feature type="signal peptide" evidence="2">
    <location>
        <begin position="1"/>
        <end position="18"/>
    </location>
</feature>
<reference evidence="3 4" key="1">
    <citation type="submission" date="2016-01" db="EMBL/GenBank/DDBJ databases">
        <authorList>
            <person name="Oliw E.H."/>
        </authorList>
    </citation>
    <scope>NUCLEOTIDE SEQUENCE [LARGE SCALE GENOMIC DNA]</scope>
    <source>
        <strain evidence="3 4">DY10</strain>
    </source>
</reference>
<gene>
    <name evidence="3" type="ORF">AWR27_11250</name>
</gene>
<name>A0A1P9WWX6_9BACT</name>
<keyword evidence="4" id="KW-1185">Reference proteome</keyword>
<evidence type="ECO:0008006" key="5">
    <source>
        <dbReference type="Google" id="ProtNLM"/>
    </source>
</evidence>
<protein>
    <recommendedName>
        <fullName evidence="5">Glycine zipper domain-containing protein</fullName>
    </recommendedName>
</protein>
<evidence type="ECO:0000256" key="1">
    <source>
        <dbReference type="SAM" id="Coils"/>
    </source>
</evidence>
<evidence type="ECO:0000313" key="4">
    <source>
        <dbReference type="Proteomes" id="UP000187941"/>
    </source>
</evidence>
<dbReference type="AlphaFoldDB" id="A0A1P9WWX6"/>